<dbReference type="AlphaFoldDB" id="A0A2T1A060"/>
<dbReference type="Proteomes" id="UP000237752">
    <property type="component" value="Unassembled WGS sequence"/>
</dbReference>
<dbReference type="RefSeq" id="WP_106348928.1">
    <property type="nucleotide sequence ID" value="NZ_PVUE01000007.1"/>
</dbReference>
<feature type="transmembrane region" description="Helical" evidence="1">
    <location>
        <begin position="30"/>
        <end position="51"/>
    </location>
</feature>
<keyword evidence="1" id="KW-0472">Membrane</keyword>
<reference evidence="2 3" key="1">
    <citation type="submission" date="2018-03" db="EMBL/GenBank/DDBJ databases">
        <title>Genomic Encyclopedia of Archaeal and Bacterial Type Strains, Phase II (KMG-II): from individual species to whole genera.</title>
        <authorList>
            <person name="Goeker M."/>
        </authorList>
    </citation>
    <scope>NUCLEOTIDE SEQUENCE [LARGE SCALE GENOMIC DNA]</scope>
    <source>
        <strain evidence="2 3">DSM 100065</strain>
    </source>
</reference>
<keyword evidence="3" id="KW-1185">Reference proteome</keyword>
<organism evidence="2 3">
    <name type="scientific">Antricoccus suffuscus</name>
    <dbReference type="NCBI Taxonomy" id="1629062"/>
    <lineage>
        <taxon>Bacteria</taxon>
        <taxon>Bacillati</taxon>
        <taxon>Actinomycetota</taxon>
        <taxon>Actinomycetes</taxon>
        <taxon>Geodermatophilales</taxon>
        <taxon>Antricoccaceae</taxon>
        <taxon>Antricoccus</taxon>
    </lineage>
</organism>
<keyword evidence="1" id="KW-0812">Transmembrane</keyword>
<dbReference type="EMBL" id="PVUE01000007">
    <property type="protein sequence ID" value="PRZ41982.1"/>
    <property type="molecule type" value="Genomic_DNA"/>
</dbReference>
<gene>
    <name evidence="2" type="ORF">CLV47_107110</name>
</gene>
<accession>A0A2T1A060</accession>
<proteinExistence type="predicted"/>
<protein>
    <submittedName>
        <fullName evidence="2">Uncharacterized protein</fullName>
    </submittedName>
</protein>
<comment type="caution">
    <text evidence="2">The sequence shown here is derived from an EMBL/GenBank/DDBJ whole genome shotgun (WGS) entry which is preliminary data.</text>
</comment>
<keyword evidence="1" id="KW-1133">Transmembrane helix</keyword>
<sequence>MSQPPDMTANSEEVLPTHWPSAWSSLRGRIAVSAVFPVVTCAVAVVIMVFTGVLVEVWWIAALPLLLLIGPLTLPARTRAAMQSAYEKHELQVTTAQVGLVVRTPRKRRGVRPDATVVPGRDGGYAVTYYLN</sequence>
<evidence type="ECO:0000256" key="1">
    <source>
        <dbReference type="SAM" id="Phobius"/>
    </source>
</evidence>
<evidence type="ECO:0000313" key="2">
    <source>
        <dbReference type="EMBL" id="PRZ41982.1"/>
    </source>
</evidence>
<feature type="transmembrane region" description="Helical" evidence="1">
    <location>
        <begin position="57"/>
        <end position="74"/>
    </location>
</feature>
<name>A0A2T1A060_9ACTN</name>
<evidence type="ECO:0000313" key="3">
    <source>
        <dbReference type="Proteomes" id="UP000237752"/>
    </source>
</evidence>